<comment type="caution">
    <text evidence="1">The sequence shown here is derived from an EMBL/GenBank/DDBJ whole genome shotgun (WGS) entry which is preliminary data.</text>
</comment>
<reference evidence="1" key="1">
    <citation type="journal article" date="2015" name="Nature">
        <title>Complex archaea that bridge the gap between prokaryotes and eukaryotes.</title>
        <authorList>
            <person name="Spang A."/>
            <person name="Saw J.H."/>
            <person name="Jorgensen S.L."/>
            <person name="Zaremba-Niedzwiedzka K."/>
            <person name="Martijn J."/>
            <person name="Lind A.E."/>
            <person name="van Eijk R."/>
            <person name="Schleper C."/>
            <person name="Guy L."/>
            <person name="Ettema T.J."/>
        </authorList>
    </citation>
    <scope>NUCLEOTIDE SEQUENCE</scope>
</reference>
<accession>A0A0F9GWI7</accession>
<organism evidence="1">
    <name type="scientific">marine sediment metagenome</name>
    <dbReference type="NCBI Taxonomy" id="412755"/>
    <lineage>
        <taxon>unclassified sequences</taxon>
        <taxon>metagenomes</taxon>
        <taxon>ecological metagenomes</taxon>
    </lineage>
</organism>
<name>A0A0F9GWI7_9ZZZZ</name>
<sequence length="181" mass="21225">MKTKNQILEIAKNNDLKVVEITYGSNGYPSGLGDNAIIEFEDYNQALNFAETHGLETHLFKIRDGWHFWTDMGSKHKALTYQDKLDDLGDNYNLFEPDYNVMHDQLTEMSLTEIDDLIVIREKINSWMEQIEEFEALDEDEILIVGYGTHYDTCEKEMMQYSEDVWTYAVGVFVPKEENEW</sequence>
<dbReference type="EMBL" id="LAZR01018785">
    <property type="protein sequence ID" value="KKL95016.1"/>
    <property type="molecule type" value="Genomic_DNA"/>
</dbReference>
<proteinExistence type="predicted"/>
<protein>
    <submittedName>
        <fullName evidence="1">Uncharacterized protein</fullName>
    </submittedName>
</protein>
<evidence type="ECO:0000313" key="1">
    <source>
        <dbReference type="EMBL" id="KKL95016.1"/>
    </source>
</evidence>
<gene>
    <name evidence="1" type="ORF">LCGC14_1858890</name>
</gene>
<dbReference type="AlphaFoldDB" id="A0A0F9GWI7"/>